<comment type="caution">
    <text evidence="2">The sequence shown here is derived from an EMBL/GenBank/DDBJ whole genome shotgun (WGS) entry which is preliminary data.</text>
</comment>
<sequence>MSKENKDVIVMSKRKFYIFLGGIIFVSTVVNGIVTGTRKAVLINEQS</sequence>
<name>A0A0C2V316_9BACL</name>
<dbReference type="EMBL" id="JXRQ01000029">
    <property type="protein sequence ID" value="KIL43442.1"/>
    <property type="molecule type" value="Genomic_DNA"/>
</dbReference>
<protein>
    <submittedName>
        <fullName evidence="2">Uncharacterized protein</fullName>
    </submittedName>
</protein>
<evidence type="ECO:0000313" key="3">
    <source>
        <dbReference type="Proteomes" id="UP000031950"/>
    </source>
</evidence>
<gene>
    <name evidence="2" type="ORF">KP77_31480</name>
</gene>
<keyword evidence="3" id="KW-1185">Reference proteome</keyword>
<accession>A0A0C2V316</accession>
<reference evidence="2 3" key="1">
    <citation type="submission" date="2015-01" db="EMBL/GenBank/DDBJ databases">
        <title>Genome sequence of Jeotgalibacillus alimentarius.</title>
        <authorList>
            <person name="Goh K.M."/>
            <person name="Chan K.-G."/>
            <person name="Yaakop A.S."/>
            <person name="Ee R."/>
            <person name="Gan H.M."/>
            <person name="Chan C.S."/>
        </authorList>
    </citation>
    <scope>NUCLEOTIDE SEQUENCE [LARGE SCALE GENOMIC DNA]</scope>
    <source>
        <strain evidence="2 3">YKJ-13</strain>
    </source>
</reference>
<dbReference type="Proteomes" id="UP000031950">
    <property type="component" value="Unassembled WGS sequence"/>
</dbReference>
<keyword evidence="1" id="KW-0812">Transmembrane</keyword>
<evidence type="ECO:0000256" key="1">
    <source>
        <dbReference type="SAM" id="Phobius"/>
    </source>
</evidence>
<keyword evidence="1" id="KW-0472">Membrane</keyword>
<dbReference type="RefSeq" id="WP_160289545.1">
    <property type="nucleotide sequence ID" value="NZ_JXRQ01000029.1"/>
</dbReference>
<dbReference type="PATRIC" id="fig|135826.4.peg.3128"/>
<proteinExistence type="predicted"/>
<feature type="transmembrane region" description="Helical" evidence="1">
    <location>
        <begin position="16"/>
        <end position="34"/>
    </location>
</feature>
<dbReference type="AlphaFoldDB" id="A0A0C2V316"/>
<organism evidence="2 3">
    <name type="scientific">Jeotgalibacillus alimentarius</name>
    <dbReference type="NCBI Taxonomy" id="135826"/>
    <lineage>
        <taxon>Bacteria</taxon>
        <taxon>Bacillati</taxon>
        <taxon>Bacillota</taxon>
        <taxon>Bacilli</taxon>
        <taxon>Bacillales</taxon>
        <taxon>Caryophanaceae</taxon>
        <taxon>Jeotgalibacillus</taxon>
    </lineage>
</organism>
<keyword evidence="1" id="KW-1133">Transmembrane helix</keyword>
<dbReference type="STRING" id="135826.KP77_31480"/>
<evidence type="ECO:0000313" key="2">
    <source>
        <dbReference type="EMBL" id="KIL43442.1"/>
    </source>
</evidence>